<evidence type="ECO:0000313" key="4">
    <source>
        <dbReference type="EMBL" id="MCQ4924018.1"/>
    </source>
</evidence>
<dbReference type="NCBIfam" id="TIGR00040">
    <property type="entry name" value="yfcE"/>
    <property type="match status" value="1"/>
</dbReference>
<accession>A0ABT1SC15</accession>
<dbReference type="Proteomes" id="UP001524478">
    <property type="component" value="Unassembled WGS sequence"/>
</dbReference>
<protein>
    <recommendedName>
        <fullName evidence="2">Phosphoesterase</fullName>
        <ecNumber evidence="2">3.1.4.-</ecNumber>
    </recommendedName>
</protein>
<dbReference type="InterPro" id="IPR000979">
    <property type="entry name" value="Phosphodiesterase_MJ0936/Vps29"/>
</dbReference>
<evidence type="ECO:0000256" key="1">
    <source>
        <dbReference type="ARBA" id="ARBA00008950"/>
    </source>
</evidence>
<organism evidence="4 5">
    <name type="scientific">Tissierella carlieri</name>
    <dbReference type="NCBI Taxonomy" id="689904"/>
    <lineage>
        <taxon>Bacteria</taxon>
        <taxon>Bacillati</taxon>
        <taxon>Bacillota</taxon>
        <taxon>Tissierellia</taxon>
        <taxon>Tissierellales</taxon>
        <taxon>Tissierellaceae</taxon>
        <taxon>Tissierella</taxon>
    </lineage>
</organism>
<evidence type="ECO:0000313" key="5">
    <source>
        <dbReference type="Proteomes" id="UP001524478"/>
    </source>
</evidence>
<gene>
    <name evidence="4" type="ORF">NE686_13030</name>
</gene>
<dbReference type="SUPFAM" id="SSF56300">
    <property type="entry name" value="Metallo-dependent phosphatases"/>
    <property type="match status" value="1"/>
</dbReference>
<evidence type="ECO:0000259" key="3">
    <source>
        <dbReference type="Pfam" id="PF12850"/>
    </source>
</evidence>
<dbReference type="InterPro" id="IPR029052">
    <property type="entry name" value="Metallo-depent_PP-like"/>
</dbReference>
<feature type="domain" description="Calcineurin-like phosphoesterase" evidence="3">
    <location>
        <begin position="1"/>
        <end position="151"/>
    </location>
</feature>
<evidence type="ECO:0000256" key="2">
    <source>
        <dbReference type="RuleBase" id="RU362039"/>
    </source>
</evidence>
<dbReference type="EMBL" id="JANGAC010000009">
    <property type="protein sequence ID" value="MCQ4924018.1"/>
    <property type="molecule type" value="Genomic_DNA"/>
</dbReference>
<keyword evidence="2" id="KW-0479">Metal-binding</keyword>
<dbReference type="InterPro" id="IPR024654">
    <property type="entry name" value="Calcineurin-like_PHP_lpxH"/>
</dbReference>
<dbReference type="RefSeq" id="WP_256311843.1">
    <property type="nucleotide sequence ID" value="NZ_JANGAC010000009.1"/>
</dbReference>
<comment type="similarity">
    <text evidence="1 2">Belongs to the metallophosphoesterase superfamily. YfcE family.</text>
</comment>
<comment type="caution">
    <text evidence="4">The sequence shown here is derived from an EMBL/GenBank/DDBJ whole genome shotgun (WGS) entry which is preliminary data.</text>
</comment>
<reference evidence="4 5" key="1">
    <citation type="submission" date="2022-06" db="EMBL/GenBank/DDBJ databases">
        <title>Isolation of gut microbiota from human fecal samples.</title>
        <authorList>
            <person name="Pamer E.G."/>
            <person name="Barat B."/>
            <person name="Waligurski E."/>
            <person name="Medina S."/>
            <person name="Paddock L."/>
            <person name="Mostad J."/>
        </authorList>
    </citation>
    <scope>NUCLEOTIDE SEQUENCE [LARGE SCALE GENOMIC DNA]</scope>
    <source>
        <strain evidence="4 5">DFI.7.95</strain>
    </source>
</reference>
<dbReference type="Gene3D" id="3.60.21.10">
    <property type="match status" value="1"/>
</dbReference>
<dbReference type="PANTHER" id="PTHR11124">
    <property type="entry name" value="VACUOLAR SORTING PROTEIN VPS29"/>
    <property type="match status" value="1"/>
</dbReference>
<name>A0ABT1SC15_9FIRM</name>
<proteinExistence type="inferred from homology"/>
<dbReference type="Pfam" id="PF12850">
    <property type="entry name" value="Metallophos_2"/>
    <property type="match status" value="1"/>
</dbReference>
<dbReference type="EC" id="3.1.4.-" evidence="2"/>
<sequence>MKIGIISDTHITKNISSFIDFLDTYFKEVDIIIHSGDYISMEVIEVLQNYKNFIGVWGNVDEPEIKNLTKEKEIVTIEGYRIGIFHGHGTDSNTLDRAYEKFREDDIDIIIFGHSHQPLVKTKKGILMLNSGSLTNKRQERWYSYIILELHPESIDLQFKFFS</sequence>
<comment type="cofactor">
    <cofactor evidence="2">
        <name>a divalent metal cation</name>
        <dbReference type="ChEBI" id="CHEBI:60240"/>
    </cofactor>
</comment>
<keyword evidence="5" id="KW-1185">Reference proteome</keyword>